<dbReference type="SMART" id="SM00283">
    <property type="entry name" value="MA"/>
    <property type="match status" value="1"/>
</dbReference>
<dbReference type="SUPFAM" id="SSF58104">
    <property type="entry name" value="Methyl-accepting chemotaxis protein (MCP) signaling domain"/>
    <property type="match status" value="1"/>
</dbReference>
<dbReference type="Pfam" id="PF00672">
    <property type="entry name" value="HAMP"/>
    <property type="match status" value="1"/>
</dbReference>
<dbReference type="SMART" id="SM00304">
    <property type="entry name" value="HAMP"/>
    <property type="match status" value="2"/>
</dbReference>
<name>A0A0C2YKU3_PARME</name>
<keyword evidence="1 3" id="KW-0807">Transducer</keyword>
<dbReference type="OrthoDB" id="8482111at2"/>
<feature type="transmembrane region" description="Helical" evidence="4">
    <location>
        <begin position="181"/>
        <end position="203"/>
    </location>
</feature>
<comment type="similarity">
    <text evidence="2">Belongs to the methyl-accepting chemotaxis (MCP) protein family.</text>
</comment>
<evidence type="ECO:0000256" key="2">
    <source>
        <dbReference type="ARBA" id="ARBA00029447"/>
    </source>
</evidence>
<evidence type="ECO:0000256" key="1">
    <source>
        <dbReference type="ARBA" id="ARBA00023224"/>
    </source>
</evidence>
<feature type="domain" description="Methyl-accepting transducer" evidence="5">
    <location>
        <begin position="294"/>
        <end position="520"/>
    </location>
</feature>
<feature type="domain" description="HAMP" evidence="6">
    <location>
        <begin position="200"/>
        <end position="253"/>
    </location>
</feature>
<sequence>MTTSALMPRIGIQRSLVLIGAVAVAALALVIATGSFSLSSGTAAAARADQRQAATIVAKEVELGLSNLSVLVSRRLNYEIFPARFKALSDARLAEVRERTGRIEGASSEAKTALIAALDEMSTVVKKVQENPSVDDEQKFAAAATKAEQQLAAMRAVLANDYRDALAAKDEGLAAAASRPVVFGLLIVVVVVGLVMTLSRGIIGPLDRLRDAMIRLAEGNLNIQIDGVERKDEIGAMAHAVEVFRENASRVAELKQQQEELRKANEAERHNTMLALSQEFEGHMGALSQHVNTASNTIHASARIMSFTAGSTSDDAAAAGQAAEQASSNVETVAAAAEELSASIHEIASHVSRAAQVAGTAVGKAEDTTQIVESLLTSAQKIGEVVSLINDIASQTNLLALNATIEAARAGDAGKGFAVVASEVKNLANQTGRATEEIGQQIAEVQSATHQAVAAIKEILGTINEISQASTVIASAVEEQQAATGEIARSIEQASAGTREVVGHIASVSDKAGQSSRVANDMLEKAGGLIEEASHLDGEVKDFIKRLRAG</sequence>
<evidence type="ECO:0000313" key="8">
    <source>
        <dbReference type="Proteomes" id="UP000031971"/>
    </source>
</evidence>
<dbReference type="InterPro" id="IPR003660">
    <property type="entry name" value="HAMP_dom"/>
</dbReference>
<keyword evidence="8" id="KW-1185">Reference proteome</keyword>
<gene>
    <name evidence="7" type="ORF">CCC_01826</name>
</gene>
<dbReference type="Gene3D" id="6.10.340.10">
    <property type="match status" value="1"/>
</dbReference>
<keyword evidence="4" id="KW-0472">Membrane</keyword>
<dbReference type="Pfam" id="PF00015">
    <property type="entry name" value="MCPsignal"/>
    <property type="match status" value="1"/>
</dbReference>
<dbReference type="RefSeq" id="WP_052472883.1">
    <property type="nucleotide sequence ID" value="NZ_JXSL01000016.1"/>
</dbReference>
<evidence type="ECO:0000259" key="6">
    <source>
        <dbReference type="PROSITE" id="PS50885"/>
    </source>
</evidence>
<dbReference type="PANTHER" id="PTHR32089:SF112">
    <property type="entry name" value="LYSOZYME-LIKE PROTEIN-RELATED"/>
    <property type="match status" value="1"/>
</dbReference>
<evidence type="ECO:0000256" key="4">
    <source>
        <dbReference type="SAM" id="Phobius"/>
    </source>
</evidence>
<dbReference type="PROSITE" id="PS50111">
    <property type="entry name" value="CHEMOTAXIS_TRANSDUC_2"/>
    <property type="match status" value="1"/>
</dbReference>
<dbReference type="Proteomes" id="UP000031971">
    <property type="component" value="Unassembled WGS sequence"/>
</dbReference>
<dbReference type="PROSITE" id="PS50885">
    <property type="entry name" value="HAMP"/>
    <property type="match status" value="1"/>
</dbReference>
<evidence type="ECO:0000256" key="3">
    <source>
        <dbReference type="PROSITE-ProRule" id="PRU00284"/>
    </source>
</evidence>
<evidence type="ECO:0000313" key="7">
    <source>
        <dbReference type="EMBL" id="KIM00415.1"/>
    </source>
</evidence>
<dbReference type="InterPro" id="IPR004089">
    <property type="entry name" value="MCPsignal_dom"/>
</dbReference>
<dbReference type="Gene3D" id="1.10.287.950">
    <property type="entry name" value="Methyl-accepting chemotaxis protein"/>
    <property type="match status" value="1"/>
</dbReference>
<keyword evidence="4" id="KW-0812">Transmembrane</keyword>
<reference evidence="7 8" key="1">
    <citation type="submission" date="2015-01" db="EMBL/GenBank/DDBJ databases">
        <title>Genome Sequence of Magnetospirillum magnetotacticum Strain MS-1.</title>
        <authorList>
            <person name="Marinov G.K."/>
            <person name="Smalley M.D."/>
            <person name="DeSalvo G."/>
        </authorList>
    </citation>
    <scope>NUCLEOTIDE SEQUENCE [LARGE SCALE GENOMIC DNA]</scope>
    <source>
        <strain evidence="7 8">MS-1</strain>
    </source>
</reference>
<comment type="caution">
    <text evidence="7">The sequence shown here is derived from an EMBL/GenBank/DDBJ whole genome shotgun (WGS) entry which is preliminary data.</text>
</comment>
<dbReference type="STRING" id="272627.CCC_01826"/>
<dbReference type="EMBL" id="JXSL01000016">
    <property type="protein sequence ID" value="KIM00415.1"/>
    <property type="molecule type" value="Genomic_DNA"/>
</dbReference>
<dbReference type="GO" id="GO:0016020">
    <property type="term" value="C:membrane"/>
    <property type="evidence" value="ECO:0007669"/>
    <property type="project" value="InterPro"/>
</dbReference>
<dbReference type="CDD" id="cd06225">
    <property type="entry name" value="HAMP"/>
    <property type="match status" value="1"/>
</dbReference>
<proteinExistence type="inferred from homology"/>
<dbReference type="AlphaFoldDB" id="A0A0C2YKU3"/>
<organism evidence="7 8">
    <name type="scientific">Paramagnetospirillum magnetotacticum MS-1</name>
    <dbReference type="NCBI Taxonomy" id="272627"/>
    <lineage>
        <taxon>Bacteria</taxon>
        <taxon>Pseudomonadati</taxon>
        <taxon>Pseudomonadota</taxon>
        <taxon>Alphaproteobacteria</taxon>
        <taxon>Rhodospirillales</taxon>
        <taxon>Magnetospirillaceae</taxon>
        <taxon>Paramagnetospirillum</taxon>
    </lineage>
</organism>
<evidence type="ECO:0000259" key="5">
    <source>
        <dbReference type="PROSITE" id="PS50111"/>
    </source>
</evidence>
<accession>A0A0C2YKU3</accession>
<protein>
    <submittedName>
        <fullName evidence="7">Methyl-accepting chemotaxis protein</fullName>
    </submittedName>
</protein>
<dbReference type="GO" id="GO:0007165">
    <property type="term" value="P:signal transduction"/>
    <property type="evidence" value="ECO:0007669"/>
    <property type="project" value="UniProtKB-KW"/>
</dbReference>
<dbReference type="PANTHER" id="PTHR32089">
    <property type="entry name" value="METHYL-ACCEPTING CHEMOTAXIS PROTEIN MCPB"/>
    <property type="match status" value="1"/>
</dbReference>
<keyword evidence="4" id="KW-1133">Transmembrane helix</keyword>